<evidence type="ECO:0000313" key="1">
    <source>
        <dbReference type="EMBL" id="KAH9512078.1"/>
    </source>
</evidence>
<keyword evidence="2" id="KW-1185">Reference proteome</keyword>
<dbReference type="EMBL" id="ASGP02000004">
    <property type="protein sequence ID" value="KAH9512078.1"/>
    <property type="molecule type" value="Genomic_DNA"/>
</dbReference>
<dbReference type="AlphaFoldDB" id="A0A922L6Z4"/>
<sequence length="68" mass="7609">MVLAVLAMSNSSRTSSNCYETTEIELCRTGQFGFHFPIENLQQRRFARTGAAHDCIQCSKLKLSAEIP</sequence>
<organism evidence="1 2">
    <name type="scientific">Dermatophagoides farinae</name>
    <name type="common">American house dust mite</name>
    <dbReference type="NCBI Taxonomy" id="6954"/>
    <lineage>
        <taxon>Eukaryota</taxon>
        <taxon>Metazoa</taxon>
        <taxon>Ecdysozoa</taxon>
        <taxon>Arthropoda</taxon>
        <taxon>Chelicerata</taxon>
        <taxon>Arachnida</taxon>
        <taxon>Acari</taxon>
        <taxon>Acariformes</taxon>
        <taxon>Sarcoptiformes</taxon>
        <taxon>Astigmata</taxon>
        <taxon>Psoroptidia</taxon>
        <taxon>Analgoidea</taxon>
        <taxon>Pyroglyphidae</taxon>
        <taxon>Dermatophagoidinae</taxon>
        <taxon>Dermatophagoides</taxon>
    </lineage>
</organism>
<proteinExistence type="predicted"/>
<accession>A0A922L6Z4</accession>
<gene>
    <name evidence="1" type="ORF">DERF_010485</name>
</gene>
<evidence type="ECO:0000313" key="2">
    <source>
        <dbReference type="Proteomes" id="UP000790347"/>
    </source>
</evidence>
<comment type="caution">
    <text evidence="1">The sequence shown here is derived from an EMBL/GenBank/DDBJ whole genome shotgun (WGS) entry which is preliminary data.</text>
</comment>
<dbReference type="Proteomes" id="UP000790347">
    <property type="component" value="Unassembled WGS sequence"/>
</dbReference>
<reference evidence="1" key="1">
    <citation type="submission" date="2013-05" db="EMBL/GenBank/DDBJ databases">
        <authorList>
            <person name="Yim A.K.Y."/>
            <person name="Chan T.F."/>
            <person name="Ji K.M."/>
            <person name="Liu X.Y."/>
            <person name="Zhou J.W."/>
            <person name="Li R.Q."/>
            <person name="Yang K.Y."/>
            <person name="Li J."/>
            <person name="Li M."/>
            <person name="Law P.T.W."/>
            <person name="Wu Y.L."/>
            <person name="Cai Z.L."/>
            <person name="Qin H."/>
            <person name="Bao Y."/>
            <person name="Leung R.K.K."/>
            <person name="Ng P.K.S."/>
            <person name="Zou J."/>
            <person name="Zhong X.J."/>
            <person name="Ran P.X."/>
            <person name="Zhong N.S."/>
            <person name="Liu Z.G."/>
            <person name="Tsui S.K.W."/>
        </authorList>
    </citation>
    <scope>NUCLEOTIDE SEQUENCE</scope>
    <source>
        <strain evidence="1">Derf</strain>
        <tissue evidence="1">Whole organism</tissue>
    </source>
</reference>
<reference evidence="1" key="2">
    <citation type="journal article" date="2022" name="Res Sq">
        <title>Comparative Genomics Reveals Insights into the Divergent Evolution of Astigmatic Mites and Household Pest Adaptations.</title>
        <authorList>
            <person name="Xiong Q."/>
            <person name="Wan A.T.-Y."/>
            <person name="Liu X.-Y."/>
            <person name="Fung C.S.-H."/>
            <person name="Xiao X."/>
            <person name="Malainual N."/>
            <person name="Hou J."/>
            <person name="Wang L."/>
            <person name="Wang M."/>
            <person name="Yang K."/>
            <person name="Cui Y."/>
            <person name="Leung E."/>
            <person name="Nong W."/>
            <person name="Shin S.-K."/>
            <person name="Au S."/>
            <person name="Jeong K.Y."/>
            <person name="Chew F.T."/>
            <person name="Hui J."/>
            <person name="Leung T.F."/>
            <person name="Tungtrongchitr A."/>
            <person name="Zhong N."/>
            <person name="Liu Z."/>
            <person name="Tsui S."/>
        </authorList>
    </citation>
    <scope>NUCLEOTIDE SEQUENCE</scope>
    <source>
        <strain evidence="1">Derf</strain>
        <tissue evidence="1">Whole organism</tissue>
    </source>
</reference>
<protein>
    <submittedName>
        <fullName evidence="1">Uncharacterized protein</fullName>
    </submittedName>
</protein>
<name>A0A922L6Z4_DERFA</name>